<comment type="caution">
    <text evidence="1">The sequence shown here is derived from an EMBL/GenBank/DDBJ whole genome shotgun (WGS) entry which is preliminary data.</text>
</comment>
<reference evidence="2" key="2">
    <citation type="submission" date="2014-05" db="EMBL/GenBank/DDBJ databases">
        <title>Draft genome sequence of Virgibacillus massiliensis Vm-5.</title>
        <authorList>
            <person name="Khelaifia S."/>
            <person name="Croce O."/>
            <person name="Lagier J.C."/>
            <person name="Raoult D."/>
        </authorList>
    </citation>
    <scope>NUCLEOTIDE SEQUENCE [LARGE SCALE GENOMIC DNA]</scope>
    <source>
        <strain evidence="2">Vm-5</strain>
    </source>
</reference>
<gene>
    <name evidence="1" type="ORF">BN990_01352</name>
</gene>
<name>A0A024QA45_9BACI</name>
<dbReference type="EMBL" id="CCDP010000001">
    <property type="protein sequence ID" value="CDQ39070.1"/>
    <property type="molecule type" value="Genomic_DNA"/>
</dbReference>
<sequence>MRGCVYKKHTYWGALGSGDTELIVEDREGNQSPLICGELTLVLDKPNRYYTLICDGQTLAQGIYGNIFNTLSELTRRGLRYPDKVEVSGWSMDFDDYRERGENVEKTE</sequence>
<keyword evidence="2" id="KW-1185">Reference proteome</keyword>
<reference evidence="1 2" key="1">
    <citation type="submission" date="2014-03" db="EMBL/GenBank/DDBJ databases">
        <authorList>
            <person name="Urmite Genomes U."/>
        </authorList>
    </citation>
    <scope>NUCLEOTIDE SEQUENCE [LARGE SCALE GENOMIC DNA]</scope>
    <source>
        <strain evidence="1 2">Vm-5</strain>
    </source>
</reference>
<protein>
    <submittedName>
        <fullName evidence="1">Uncharacterized protein</fullName>
    </submittedName>
</protein>
<dbReference type="Proteomes" id="UP000028875">
    <property type="component" value="Unassembled WGS sequence"/>
</dbReference>
<dbReference type="AlphaFoldDB" id="A0A024QA45"/>
<organism evidence="1 2">
    <name type="scientific">Virgibacillus massiliensis</name>
    <dbReference type="NCBI Taxonomy" id="1462526"/>
    <lineage>
        <taxon>Bacteria</taxon>
        <taxon>Bacillati</taxon>
        <taxon>Bacillota</taxon>
        <taxon>Bacilli</taxon>
        <taxon>Bacillales</taxon>
        <taxon>Bacillaceae</taxon>
        <taxon>Virgibacillus</taxon>
    </lineage>
</organism>
<evidence type="ECO:0000313" key="2">
    <source>
        <dbReference type="Proteomes" id="UP000028875"/>
    </source>
</evidence>
<proteinExistence type="predicted"/>
<accession>A0A024QA45</accession>
<evidence type="ECO:0000313" key="1">
    <source>
        <dbReference type="EMBL" id="CDQ39070.1"/>
    </source>
</evidence>